<proteinExistence type="predicted"/>
<evidence type="ECO:0008006" key="5">
    <source>
        <dbReference type="Google" id="ProtNLM"/>
    </source>
</evidence>
<evidence type="ECO:0000256" key="1">
    <source>
        <dbReference type="SAM" id="MobiDB-lite"/>
    </source>
</evidence>
<evidence type="ECO:0000256" key="2">
    <source>
        <dbReference type="SAM" id="SignalP"/>
    </source>
</evidence>
<gene>
    <name evidence="3" type="ORF">G3M99_10635</name>
</gene>
<comment type="caution">
    <text evidence="3">The sequence shown here is derived from an EMBL/GenBank/DDBJ whole genome shotgun (WGS) entry which is preliminary data.</text>
</comment>
<dbReference type="AlphaFoldDB" id="A0A6M0H3H3"/>
<feature type="region of interest" description="Disordered" evidence="1">
    <location>
        <begin position="26"/>
        <end position="98"/>
    </location>
</feature>
<sequence>MKRRKSLMIIGAILMSLTFSVGCSSRSTGISSSRSNDVNNIDGDAIDRLPEEQKDTAIDKDLSRRRKARKESIQETPEGTLSIGEPCINVPGQSKNMPDFSNESYEKMEELSRIANNYIENELKIPEKPVYIHNVSQCMDPRMNAIYDDEDKGVASGYDNENIYIEEYETEKEDVYSYLILVRESKDSPWKVIHHENSYKE</sequence>
<dbReference type="RefSeq" id="WP_199870154.1">
    <property type="nucleotide sequence ID" value="NZ_JAAGPU010000018.1"/>
</dbReference>
<name>A0A6M0H3H3_9CLOT</name>
<protein>
    <recommendedName>
        <fullName evidence="5">Lipoprotein</fullName>
    </recommendedName>
</protein>
<evidence type="ECO:0000313" key="4">
    <source>
        <dbReference type="Proteomes" id="UP000481872"/>
    </source>
</evidence>
<dbReference type="PROSITE" id="PS51257">
    <property type="entry name" value="PROKAR_LIPOPROTEIN"/>
    <property type="match status" value="1"/>
</dbReference>
<dbReference type="EMBL" id="JAAGPU010000018">
    <property type="protein sequence ID" value="NEU05300.1"/>
    <property type="molecule type" value="Genomic_DNA"/>
</dbReference>
<accession>A0A6M0H3H3</accession>
<evidence type="ECO:0000313" key="3">
    <source>
        <dbReference type="EMBL" id="NEU05300.1"/>
    </source>
</evidence>
<organism evidence="3 4">
    <name type="scientific">Clostridium senegalense</name>
    <dbReference type="NCBI Taxonomy" id="1465809"/>
    <lineage>
        <taxon>Bacteria</taxon>
        <taxon>Bacillati</taxon>
        <taxon>Bacillota</taxon>
        <taxon>Clostridia</taxon>
        <taxon>Eubacteriales</taxon>
        <taxon>Clostridiaceae</taxon>
        <taxon>Clostridium</taxon>
    </lineage>
</organism>
<feature type="compositionally biased region" description="Low complexity" evidence="1">
    <location>
        <begin position="26"/>
        <end position="35"/>
    </location>
</feature>
<dbReference type="Proteomes" id="UP000481872">
    <property type="component" value="Unassembled WGS sequence"/>
</dbReference>
<keyword evidence="4" id="KW-1185">Reference proteome</keyword>
<feature type="chain" id="PRO_5038863037" description="Lipoprotein" evidence="2">
    <location>
        <begin position="22"/>
        <end position="201"/>
    </location>
</feature>
<keyword evidence="2" id="KW-0732">Signal</keyword>
<feature type="compositionally biased region" description="Basic and acidic residues" evidence="1">
    <location>
        <begin position="45"/>
        <end position="62"/>
    </location>
</feature>
<reference evidence="3 4" key="1">
    <citation type="submission" date="2020-02" db="EMBL/GenBank/DDBJ databases">
        <title>Genome assembly of a novel Clostridium senegalense strain.</title>
        <authorList>
            <person name="Gupta T.B."/>
            <person name="Jauregui R."/>
            <person name="Maclean P."/>
            <person name="Nawarathana A."/>
            <person name="Brightwell G."/>
        </authorList>
    </citation>
    <scope>NUCLEOTIDE SEQUENCE [LARGE SCALE GENOMIC DNA]</scope>
    <source>
        <strain evidence="3 4">AGRFS4</strain>
    </source>
</reference>
<feature type="signal peptide" evidence="2">
    <location>
        <begin position="1"/>
        <end position="21"/>
    </location>
</feature>